<feature type="compositionally biased region" description="Polar residues" evidence="2">
    <location>
        <begin position="243"/>
        <end position="257"/>
    </location>
</feature>
<evidence type="ECO:0000256" key="2">
    <source>
        <dbReference type="SAM" id="MobiDB-lite"/>
    </source>
</evidence>
<accession>A0A9P5N0W2</accession>
<protein>
    <submittedName>
        <fullName evidence="3">Microtubule associated protein-domain-containing protein</fullName>
    </submittedName>
</protein>
<evidence type="ECO:0000313" key="3">
    <source>
        <dbReference type="EMBL" id="KAF8483578.1"/>
    </source>
</evidence>
<dbReference type="PANTHER" id="PTHR19321">
    <property type="entry name" value="PROTEIN REGULATOR OF CYTOKINESIS 1 PRC1-RELATED"/>
    <property type="match status" value="1"/>
</dbReference>
<proteinExistence type="predicted"/>
<evidence type="ECO:0000313" key="4">
    <source>
        <dbReference type="Proteomes" id="UP000759537"/>
    </source>
</evidence>
<keyword evidence="4" id="KW-1185">Reference proteome</keyword>
<feature type="region of interest" description="Disordered" evidence="2">
    <location>
        <begin position="471"/>
        <end position="505"/>
    </location>
</feature>
<organism evidence="3 4">
    <name type="scientific">Russula ochroleuca</name>
    <dbReference type="NCBI Taxonomy" id="152965"/>
    <lineage>
        <taxon>Eukaryota</taxon>
        <taxon>Fungi</taxon>
        <taxon>Dikarya</taxon>
        <taxon>Basidiomycota</taxon>
        <taxon>Agaricomycotina</taxon>
        <taxon>Agaricomycetes</taxon>
        <taxon>Russulales</taxon>
        <taxon>Russulaceae</taxon>
        <taxon>Russula</taxon>
    </lineage>
</organism>
<feature type="compositionally biased region" description="Acidic residues" evidence="2">
    <location>
        <begin position="738"/>
        <end position="750"/>
    </location>
</feature>
<reference evidence="3" key="2">
    <citation type="journal article" date="2020" name="Nat. Commun.">
        <title>Large-scale genome sequencing of mycorrhizal fungi provides insights into the early evolution of symbiotic traits.</title>
        <authorList>
            <person name="Miyauchi S."/>
            <person name="Kiss E."/>
            <person name="Kuo A."/>
            <person name="Drula E."/>
            <person name="Kohler A."/>
            <person name="Sanchez-Garcia M."/>
            <person name="Morin E."/>
            <person name="Andreopoulos B."/>
            <person name="Barry K.W."/>
            <person name="Bonito G."/>
            <person name="Buee M."/>
            <person name="Carver A."/>
            <person name="Chen C."/>
            <person name="Cichocki N."/>
            <person name="Clum A."/>
            <person name="Culley D."/>
            <person name="Crous P.W."/>
            <person name="Fauchery L."/>
            <person name="Girlanda M."/>
            <person name="Hayes R.D."/>
            <person name="Keri Z."/>
            <person name="LaButti K."/>
            <person name="Lipzen A."/>
            <person name="Lombard V."/>
            <person name="Magnuson J."/>
            <person name="Maillard F."/>
            <person name="Murat C."/>
            <person name="Nolan M."/>
            <person name="Ohm R.A."/>
            <person name="Pangilinan J."/>
            <person name="Pereira M.F."/>
            <person name="Perotto S."/>
            <person name="Peter M."/>
            <person name="Pfister S."/>
            <person name="Riley R."/>
            <person name="Sitrit Y."/>
            <person name="Stielow J.B."/>
            <person name="Szollosi G."/>
            <person name="Zifcakova L."/>
            <person name="Stursova M."/>
            <person name="Spatafora J.W."/>
            <person name="Tedersoo L."/>
            <person name="Vaario L.M."/>
            <person name="Yamada A."/>
            <person name="Yan M."/>
            <person name="Wang P."/>
            <person name="Xu J."/>
            <person name="Bruns T."/>
            <person name="Baldrian P."/>
            <person name="Vilgalys R."/>
            <person name="Dunand C."/>
            <person name="Henrissat B."/>
            <person name="Grigoriev I.V."/>
            <person name="Hibbett D."/>
            <person name="Nagy L.G."/>
            <person name="Martin F.M."/>
        </authorList>
    </citation>
    <scope>NUCLEOTIDE SEQUENCE</scope>
    <source>
        <strain evidence="3">Prilba</strain>
    </source>
</reference>
<sequence>MSSQPTITSLLNSLHSHLQTQTQLLPTLHAQLGLPPTALADELSSLQNALTRCVEDQIGSRRKQVHELEDRCENLESECHSYSVALGPSAKGLEITATELRREPVLPRRYDQLAELQERLRQLYHTKLEQLIALTTRLVAMSRIVGDSFFPEDVLDCSTSCDPTISYQDVCPERFSKLEKELVRGKGEMSKRLNQLSTVFVQIDWLHTELGIIPPTPEDFPSSSSNSLGLPPVSRPLSAMSFGLTSPSDPFTRTPTPGSRPKPPSLFTSSTSDSSEDETAYLRIFARFVAQLDEADNEAAGRCAGLEGVEPTPGLLAWAEATRHGLEDLQRRREAHIQAMYDQLEGLWRRLGVPDSAMDGFVDAHRGSTEETIREYEAELERMLELKRERMSAFVENARNEIAKLWDELLIGEEERGEFMPYFDDEHTEELLLLHEDEIRRLKEERRTKAYLLPSIRKYFDICEEEKELANTASDQSRLLGRGPRDPGRLLREEKMRKRVQKEKPRLEKDLLTSIPAWEADAGRPFLVHGESILQILLNAAGAADKENRRGGKGRAGSVPPRATTPNSAPGKGAITPAVRPASSMGCSQSQSVPNKRPRLAETNVAQGPRFVPRSASGPSAGAGHPPSRIAMPVPVRGSVLPIHAPRAVSATIPRQHAALGIGRPPSKQPRPQASSVGSAQLASGSYFVRSVGSGLGTSTSRNPQTIALKAKRARRESFRPRPSGDWKAVPQGRYGGLEDDALKEEDEDS</sequence>
<reference evidence="3" key="1">
    <citation type="submission" date="2019-10" db="EMBL/GenBank/DDBJ databases">
        <authorList>
            <consortium name="DOE Joint Genome Institute"/>
            <person name="Kuo A."/>
            <person name="Miyauchi S."/>
            <person name="Kiss E."/>
            <person name="Drula E."/>
            <person name="Kohler A."/>
            <person name="Sanchez-Garcia M."/>
            <person name="Andreopoulos B."/>
            <person name="Barry K.W."/>
            <person name="Bonito G."/>
            <person name="Buee M."/>
            <person name="Carver A."/>
            <person name="Chen C."/>
            <person name="Cichocki N."/>
            <person name="Clum A."/>
            <person name="Culley D."/>
            <person name="Crous P.W."/>
            <person name="Fauchery L."/>
            <person name="Girlanda M."/>
            <person name="Hayes R."/>
            <person name="Keri Z."/>
            <person name="LaButti K."/>
            <person name="Lipzen A."/>
            <person name="Lombard V."/>
            <person name="Magnuson J."/>
            <person name="Maillard F."/>
            <person name="Morin E."/>
            <person name="Murat C."/>
            <person name="Nolan M."/>
            <person name="Ohm R."/>
            <person name="Pangilinan J."/>
            <person name="Pereira M."/>
            <person name="Perotto S."/>
            <person name="Peter M."/>
            <person name="Riley R."/>
            <person name="Sitrit Y."/>
            <person name="Stielow B."/>
            <person name="Szollosi G."/>
            <person name="Zifcakova L."/>
            <person name="Stursova M."/>
            <person name="Spatafora J.W."/>
            <person name="Tedersoo L."/>
            <person name="Vaario L.-M."/>
            <person name="Yamada A."/>
            <person name="Yan M."/>
            <person name="Wang P."/>
            <person name="Xu J."/>
            <person name="Bruns T."/>
            <person name="Baldrian P."/>
            <person name="Vilgalys R."/>
            <person name="Henrissat B."/>
            <person name="Grigoriev I.V."/>
            <person name="Hibbett D."/>
            <person name="Nagy L.G."/>
            <person name="Martin F.M."/>
        </authorList>
    </citation>
    <scope>NUCLEOTIDE SEQUENCE</scope>
    <source>
        <strain evidence="3">Prilba</strain>
    </source>
</reference>
<dbReference type="GO" id="GO:0051256">
    <property type="term" value="P:mitotic spindle midzone assembly"/>
    <property type="evidence" value="ECO:0007669"/>
    <property type="project" value="TreeGrafter"/>
</dbReference>
<dbReference type="Pfam" id="PF03999">
    <property type="entry name" value="MAP65_ASE1"/>
    <property type="match status" value="1"/>
</dbReference>
<dbReference type="GO" id="GO:0005737">
    <property type="term" value="C:cytoplasm"/>
    <property type="evidence" value="ECO:0007669"/>
    <property type="project" value="TreeGrafter"/>
</dbReference>
<dbReference type="GO" id="GO:0008017">
    <property type="term" value="F:microtubule binding"/>
    <property type="evidence" value="ECO:0007669"/>
    <property type="project" value="InterPro"/>
</dbReference>
<feature type="coiled-coil region" evidence="1">
    <location>
        <begin position="58"/>
        <end position="85"/>
    </location>
</feature>
<dbReference type="OrthoDB" id="642895at2759"/>
<evidence type="ECO:0000256" key="1">
    <source>
        <dbReference type="SAM" id="Coils"/>
    </source>
</evidence>
<feature type="region of interest" description="Disordered" evidence="2">
    <location>
        <begin position="660"/>
        <end position="680"/>
    </location>
</feature>
<name>A0A9P5N0W2_9AGAM</name>
<dbReference type="EMBL" id="WHVB01000004">
    <property type="protein sequence ID" value="KAF8483578.1"/>
    <property type="molecule type" value="Genomic_DNA"/>
</dbReference>
<dbReference type="Proteomes" id="UP000759537">
    <property type="component" value="Unassembled WGS sequence"/>
</dbReference>
<feature type="region of interest" description="Disordered" evidence="2">
    <location>
        <begin position="543"/>
        <end position="630"/>
    </location>
</feature>
<feature type="compositionally biased region" description="Basic and acidic residues" evidence="2">
    <location>
        <begin position="716"/>
        <end position="725"/>
    </location>
</feature>
<keyword evidence="1" id="KW-0175">Coiled coil</keyword>
<feature type="compositionally biased region" description="Polar residues" evidence="2">
    <location>
        <begin position="585"/>
        <end position="594"/>
    </location>
</feature>
<dbReference type="PANTHER" id="PTHR19321:SF41">
    <property type="entry name" value="FASCETTO-RELATED"/>
    <property type="match status" value="1"/>
</dbReference>
<dbReference type="AlphaFoldDB" id="A0A9P5N0W2"/>
<gene>
    <name evidence="3" type="ORF">DFH94DRAFT_626167</name>
</gene>
<comment type="caution">
    <text evidence="3">The sequence shown here is derived from an EMBL/GenBank/DDBJ whole genome shotgun (WGS) entry which is preliminary data.</text>
</comment>
<feature type="region of interest" description="Disordered" evidence="2">
    <location>
        <begin position="239"/>
        <end position="274"/>
    </location>
</feature>
<feature type="compositionally biased region" description="Polar residues" evidence="2">
    <location>
        <begin position="697"/>
        <end position="706"/>
    </location>
</feature>
<dbReference type="Gene3D" id="1.20.58.1520">
    <property type="match status" value="1"/>
</dbReference>
<feature type="compositionally biased region" description="Basic and acidic residues" evidence="2">
    <location>
        <begin position="483"/>
        <end position="505"/>
    </location>
</feature>
<feature type="compositionally biased region" description="Polar residues" evidence="2">
    <location>
        <begin position="670"/>
        <end position="680"/>
    </location>
</feature>
<dbReference type="GO" id="GO:1990023">
    <property type="term" value="C:mitotic spindle midzone"/>
    <property type="evidence" value="ECO:0007669"/>
    <property type="project" value="TreeGrafter"/>
</dbReference>
<dbReference type="InterPro" id="IPR007145">
    <property type="entry name" value="MAP65_Ase1_PRC1"/>
</dbReference>
<feature type="region of interest" description="Disordered" evidence="2">
    <location>
        <begin position="693"/>
        <end position="750"/>
    </location>
</feature>